<gene>
    <name evidence="2" type="ORF">GA0074692_1460</name>
</gene>
<proteinExistence type="predicted"/>
<evidence type="ECO:0000313" key="3">
    <source>
        <dbReference type="Proteomes" id="UP000198959"/>
    </source>
</evidence>
<dbReference type="PROSITE" id="PS50995">
    <property type="entry name" value="HTH_MARR_2"/>
    <property type="match status" value="1"/>
</dbReference>
<dbReference type="EMBL" id="FMHW01000002">
    <property type="protein sequence ID" value="SCL22794.1"/>
    <property type="molecule type" value="Genomic_DNA"/>
</dbReference>
<dbReference type="InterPro" id="IPR000835">
    <property type="entry name" value="HTH_MarR-typ"/>
</dbReference>
<keyword evidence="2" id="KW-0238">DNA-binding</keyword>
<dbReference type="GO" id="GO:0006950">
    <property type="term" value="P:response to stress"/>
    <property type="evidence" value="ECO:0007669"/>
    <property type="project" value="TreeGrafter"/>
</dbReference>
<reference evidence="3" key="1">
    <citation type="submission" date="2016-06" db="EMBL/GenBank/DDBJ databases">
        <authorList>
            <person name="Varghese N."/>
            <person name="Submissions Spin"/>
        </authorList>
    </citation>
    <scope>NUCLEOTIDE SEQUENCE [LARGE SCALE GENOMIC DNA]</scope>
    <source>
        <strain evidence="3">DSM 43817</strain>
    </source>
</reference>
<dbReference type="Pfam" id="PF12802">
    <property type="entry name" value="MarR_2"/>
    <property type="match status" value="1"/>
</dbReference>
<feature type="domain" description="HTH marR-type" evidence="1">
    <location>
        <begin position="16"/>
        <end position="152"/>
    </location>
</feature>
<accession>A0A1C6S067</accession>
<dbReference type="STRING" id="145854.GA0074692_1460"/>
<dbReference type="Proteomes" id="UP000198959">
    <property type="component" value="Unassembled WGS sequence"/>
</dbReference>
<dbReference type="GO" id="GO:0003700">
    <property type="term" value="F:DNA-binding transcription factor activity"/>
    <property type="evidence" value="ECO:0007669"/>
    <property type="project" value="InterPro"/>
</dbReference>
<dbReference type="SUPFAM" id="SSF46785">
    <property type="entry name" value="Winged helix' DNA-binding domain"/>
    <property type="match status" value="1"/>
</dbReference>
<dbReference type="InterPro" id="IPR036388">
    <property type="entry name" value="WH-like_DNA-bd_sf"/>
</dbReference>
<dbReference type="SMART" id="SM00347">
    <property type="entry name" value="HTH_MARR"/>
    <property type="match status" value="1"/>
</dbReference>
<dbReference type="PANTHER" id="PTHR33164">
    <property type="entry name" value="TRANSCRIPTIONAL REGULATOR, MARR FAMILY"/>
    <property type="match status" value="1"/>
</dbReference>
<organism evidence="2 3">
    <name type="scientific">Micromonospora pallida</name>
    <dbReference type="NCBI Taxonomy" id="145854"/>
    <lineage>
        <taxon>Bacteria</taxon>
        <taxon>Bacillati</taxon>
        <taxon>Actinomycetota</taxon>
        <taxon>Actinomycetes</taxon>
        <taxon>Micromonosporales</taxon>
        <taxon>Micromonosporaceae</taxon>
        <taxon>Micromonospora</taxon>
    </lineage>
</organism>
<dbReference type="RefSeq" id="WP_091640634.1">
    <property type="nucleotide sequence ID" value="NZ_FMHW01000002.1"/>
</dbReference>
<dbReference type="InterPro" id="IPR036390">
    <property type="entry name" value="WH_DNA-bd_sf"/>
</dbReference>
<keyword evidence="3" id="KW-1185">Reference proteome</keyword>
<evidence type="ECO:0000259" key="1">
    <source>
        <dbReference type="PROSITE" id="PS50995"/>
    </source>
</evidence>
<dbReference type="PANTHER" id="PTHR33164:SF99">
    <property type="entry name" value="MARR FAMILY REGULATORY PROTEIN"/>
    <property type="match status" value="1"/>
</dbReference>
<dbReference type="GO" id="GO:0003677">
    <property type="term" value="F:DNA binding"/>
    <property type="evidence" value="ECO:0007669"/>
    <property type="project" value="UniProtKB-KW"/>
</dbReference>
<evidence type="ECO:0000313" key="2">
    <source>
        <dbReference type="EMBL" id="SCL22794.1"/>
    </source>
</evidence>
<name>A0A1C6S067_9ACTN</name>
<dbReference type="AlphaFoldDB" id="A0A1C6S067"/>
<sequence length="167" mass="18647">MTTEQTPQQGPLTANEEAFLRAFARTIITVPRAFDADLLREQGMSMSEYTVLRLLSEAPDRRLRMNDLATGGALSMSGMSRIVDRLEAQDLVRRQRCPNDRRGYHAVLTDAGFDRLRHAWPTHLASVRRHVFDHLRAGDLAAFTAALERFATDVPCPGTPCPDADPT</sequence>
<dbReference type="OrthoDB" id="5432081at2"/>
<protein>
    <submittedName>
        <fullName evidence="2">DNA-binding transcriptional regulator, MarR family</fullName>
    </submittedName>
</protein>
<dbReference type="Gene3D" id="1.10.10.10">
    <property type="entry name" value="Winged helix-like DNA-binding domain superfamily/Winged helix DNA-binding domain"/>
    <property type="match status" value="1"/>
</dbReference>
<dbReference type="InterPro" id="IPR039422">
    <property type="entry name" value="MarR/SlyA-like"/>
</dbReference>